<organism evidence="3 4">
    <name type="scientific">Candidatus Buchananbacteria bacterium CG10_big_fil_rev_8_21_14_0_10_42_9</name>
    <dbReference type="NCBI Taxonomy" id="1974526"/>
    <lineage>
        <taxon>Bacteria</taxon>
        <taxon>Candidatus Buchananiibacteriota</taxon>
    </lineage>
</organism>
<comment type="caution">
    <text evidence="3">The sequence shown here is derived from an EMBL/GenBank/DDBJ whole genome shotgun (WGS) entry which is preliminary data.</text>
</comment>
<evidence type="ECO:0000313" key="4">
    <source>
        <dbReference type="Proteomes" id="UP000230935"/>
    </source>
</evidence>
<dbReference type="InterPro" id="IPR007759">
    <property type="entry name" value="Asxl_HARE-HTH"/>
</dbReference>
<proteinExistence type="predicted"/>
<dbReference type="PRINTS" id="PR00046">
    <property type="entry name" value="SIGMA70FCT"/>
</dbReference>
<gene>
    <name evidence="3" type="ORF">COT81_02220</name>
</gene>
<dbReference type="PANTHER" id="PTHR30603">
    <property type="entry name" value="RNA POLYMERASE SIGMA FACTOR RPO"/>
    <property type="match status" value="1"/>
</dbReference>
<dbReference type="GO" id="GO:0003700">
    <property type="term" value="F:DNA-binding transcription factor activity"/>
    <property type="evidence" value="ECO:0007669"/>
    <property type="project" value="InterPro"/>
</dbReference>
<evidence type="ECO:0000256" key="1">
    <source>
        <dbReference type="ARBA" id="ARBA00023163"/>
    </source>
</evidence>
<evidence type="ECO:0000259" key="2">
    <source>
        <dbReference type="PROSITE" id="PS51913"/>
    </source>
</evidence>
<dbReference type="PANTHER" id="PTHR30603:SF47">
    <property type="entry name" value="RNA POLYMERASE SIGMA FACTOR SIGD, CHLOROPLASTIC"/>
    <property type="match status" value="1"/>
</dbReference>
<protein>
    <recommendedName>
        <fullName evidence="2">HTH HARE-type domain-containing protein</fullName>
    </recommendedName>
</protein>
<dbReference type="EMBL" id="PEZZ01000016">
    <property type="protein sequence ID" value="PIS05209.1"/>
    <property type="molecule type" value="Genomic_DNA"/>
</dbReference>
<dbReference type="Gene3D" id="1.10.10.1250">
    <property type="entry name" value="RNA polymerase, subunit delta, N-terminal domain"/>
    <property type="match status" value="1"/>
</dbReference>
<dbReference type="CDD" id="cd06171">
    <property type="entry name" value="Sigma70_r4"/>
    <property type="match status" value="1"/>
</dbReference>
<dbReference type="Proteomes" id="UP000230935">
    <property type="component" value="Unassembled WGS sequence"/>
</dbReference>
<evidence type="ECO:0000313" key="3">
    <source>
        <dbReference type="EMBL" id="PIS05209.1"/>
    </source>
</evidence>
<feature type="domain" description="HTH HARE-type" evidence="2">
    <location>
        <begin position="253"/>
        <end position="317"/>
    </location>
</feature>
<dbReference type="GO" id="GO:0006352">
    <property type="term" value="P:DNA-templated transcription initiation"/>
    <property type="evidence" value="ECO:0007669"/>
    <property type="project" value="InterPro"/>
</dbReference>
<dbReference type="Pfam" id="PF04545">
    <property type="entry name" value="Sigma70_r4"/>
    <property type="match status" value="1"/>
</dbReference>
<name>A0A2H0W1G9_9BACT</name>
<dbReference type="InterPro" id="IPR007630">
    <property type="entry name" value="RNA_pol_sigma70_r4"/>
</dbReference>
<reference evidence="4" key="1">
    <citation type="submission" date="2017-09" db="EMBL/GenBank/DDBJ databases">
        <title>Depth-based differentiation of microbial function through sediment-hosted aquifers and enrichment of novel symbionts in the deep terrestrial subsurface.</title>
        <authorList>
            <person name="Probst A.J."/>
            <person name="Ladd B."/>
            <person name="Jarett J.K."/>
            <person name="Geller-Mcgrath D.E."/>
            <person name="Sieber C.M.K."/>
            <person name="Emerson J.B."/>
            <person name="Anantharaman K."/>
            <person name="Thomas B.C."/>
            <person name="Malmstrom R."/>
            <person name="Stieglmeier M."/>
            <person name="Klingl A."/>
            <person name="Woyke T."/>
            <person name="Ryan C.M."/>
            <person name="Banfield J.F."/>
        </authorList>
    </citation>
    <scope>NUCLEOTIDE SEQUENCE [LARGE SCALE GENOMIC DNA]</scope>
</reference>
<dbReference type="InterPro" id="IPR000943">
    <property type="entry name" value="RNA_pol_sigma70"/>
</dbReference>
<dbReference type="PROSITE" id="PS51913">
    <property type="entry name" value="HTH_HARE"/>
    <property type="match status" value="1"/>
</dbReference>
<dbReference type="Gene3D" id="1.10.10.10">
    <property type="entry name" value="Winged helix-like DNA-binding domain superfamily/Winged helix DNA-binding domain"/>
    <property type="match status" value="1"/>
</dbReference>
<dbReference type="SUPFAM" id="SSF88659">
    <property type="entry name" value="Sigma3 and sigma4 domains of RNA polymerase sigma factors"/>
    <property type="match status" value="1"/>
</dbReference>
<dbReference type="InterPro" id="IPR038087">
    <property type="entry name" value="RNAP_delta_N_dom_sf"/>
</dbReference>
<sequence>MPGDNSIFDKIIASQKLQEASQFNPAEFLNNLLKNLNSKEREIITRRYGLDTQPRQTLEEIGKAYSITRERIRQIQSLSIKKLKELDNFLAEMEDIRHLVTATLKEHGGIMEHGHLVDSLLNYSENHDTNRLATSFILNQLLDDVDLVRPNSKIKEAWKLTDVKTEYVHEILDEVIDVLKAEKELLKFNTLLEKIKTREKFNERINKVLPTHLNSEGQDINKILQAYLTLSQKIDNNILDQWGLVDWPTVKPKRMSDKIYLIFRQTEKPLHFVKIADIINQAKFDQKIARPATIHNELILDDRFILVGRGIYALSEWGYKTGTVADVIVDILKNSDSPMSKEKITDTVLKQRMVKKSTIYLALTDKSKFTKDQNGLYSLVT</sequence>
<accession>A0A2H0W1G9</accession>
<dbReference type="InterPro" id="IPR050239">
    <property type="entry name" value="Sigma-70_RNA_pol_init_factors"/>
</dbReference>
<dbReference type="InterPro" id="IPR013324">
    <property type="entry name" value="RNA_pol_sigma_r3/r4-like"/>
</dbReference>
<dbReference type="PROSITE" id="PS00716">
    <property type="entry name" value="SIGMA70_2"/>
    <property type="match status" value="1"/>
</dbReference>
<dbReference type="AlphaFoldDB" id="A0A2H0W1G9"/>
<keyword evidence="1" id="KW-0804">Transcription</keyword>
<dbReference type="InterPro" id="IPR036388">
    <property type="entry name" value="WH-like_DNA-bd_sf"/>
</dbReference>